<keyword evidence="9" id="KW-1185">Reference proteome</keyword>
<dbReference type="EMBL" id="CABWIB010000001">
    <property type="protein sequence ID" value="VWL85331.1"/>
    <property type="molecule type" value="Genomic_DNA"/>
</dbReference>
<sequence length="71" mass="8290">MRKKLYRNTDDMLLFGVCSGIADYFNVDPLIIRILFVFIGGTSLLYIVLALLMPVKPKGRKDQREFDYEEE</sequence>
<keyword evidence="5 6" id="KW-0472">Membrane</keyword>
<feature type="transmembrane region" description="Helical" evidence="6">
    <location>
        <begin position="33"/>
        <end position="55"/>
    </location>
</feature>
<evidence type="ECO:0000256" key="1">
    <source>
        <dbReference type="ARBA" id="ARBA00004162"/>
    </source>
</evidence>
<comment type="subcellular location">
    <subcellularLocation>
        <location evidence="1">Cell membrane</location>
        <topology evidence="1">Single-pass membrane protein</topology>
    </subcellularLocation>
</comment>
<keyword evidence="4 6" id="KW-1133">Transmembrane helix</keyword>
<dbReference type="Proteomes" id="UP000419017">
    <property type="component" value="Unassembled WGS sequence"/>
</dbReference>
<evidence type="ECO:0000256" key="5">
    <source>
        <dbReference type="ARBA" id="ARBA00023136"/>
    </source>
</evidence>
<gene>
    <name evidence="8" type="ORF">OMES3154_00615</name>
</gene>
<dbReference type="GO" id="GO:0005886">
    <property type="term" value="C:plasma membrane"/>
    <property type="evidence" value="ECO:0007669"/>
    <property type="project" value="UniProtKB-SubCell"/>
</dbReference>
<evidence type="ECO:0000313" key="9">
    <source>
        <dbReference type="Proteomes" id="UP000419017"/>
    </source>
</evidence>
<dbReference type="PANTHER" id="PTHR33885">
    <property type="entry name" value="PHAGE SHOCK PROTEIN C"/>
    <property type="match status" value="1"/>
</dbReference>
<evidence type="ECO:0000256" key="6">
    <source>
        <dbReference type="SAM" id="Phobius"/>
    </source>
</evidence>
<dbReference type="InterPro" id="IPR007168">
    <property type="entry name" value="Phageshock_PspC_N"/>
</dbReference>
<name>A0A6I8ME07_9FUSO</name>
<keyword evidence="2" id="KW-1003">Cell membrane</keyword>
<organism evidence="8 9">
    <name type="scientific">Oceanivirga miroungae</name>
    <dbReference type="NCBI Taxonomy" id="1130046"/>
    <lineage>
        <taxon>Bacteria</taxon>
        <taxon>Fusobacteriati</taxon>
        <taxon>Fusobacteriota</taxon>
        <taxon>Fusobacteriia</taxon>
        <taxon>Fusobacteriales</taxon>
        <taxon>Leptotrichiaceae</taxon>
        <taxon>Oceanivirga</taxon>
    </lineage>
</organism>
<evidence type="ECO:0000313" key="8">
    <source>
        <dbReference type="EMBL" id="VWL85331.1"/>
    </source>
</evidence>
<proteinExistence type="predicted"/>
<feature type="domain" description="Phage shock protein PspC N-terminal" evidence="7">
    <location>
        <begin position="3"/>
        <end position="55"/>
    </location>
</feature>
<dbReference type="RefSeq" id="WP_156683338.1">
    <property type="nucleotide sequence ID" value="NZ_CABWIB010000001.1"/>
</dbReference>
<evidence type="ECO:0000259" key="7">
    <source>
        <dbReference type="Pfam" id="PF04024"/>
    </source>
</evidence>
<dbReference type="Pfam" id="PF04024">
    <property type="entry name" value="PspC"/>
    <property type="match status" value="1"/>
</dbReference>
<evidence type="ECO:0000256" key="3">
    <source>
        <dbReference type="ARBA" id="ARBA00022692"/>
    </source>
</evidence>
<evidence type="ECO:0000256" key="4">
    <source>
        <dbReference type="ARBA" id="ARBA00022989"/>
    </source>
</evidence>
<dbReference type="PANTHER" id="PTHR33885:SF3">
    <property type="entry name" value="PHAGE SHOCK PROTEIN C"/>
    <property type="match status" value="1"/>
</dbReference>
<reference evidence="8 9" key="1">
    <citation type="submission" date="2019-10" db="EMBL/GenBank/DDBJ databases">
        <authorList>
            <person name="Blom J."/>
        </authorList>
    </citation>
    <scope>NUCLEOTIDE SEQUENCE [LARGE SCALE GENOMIC DNA]</scope>
    <source>
        <strain evidence="8 9">ES3154-GLU</strain>
    </source>
</reference>
<dbReference type="AlphaFoldDB" id="A0A6I8ME07"/>
<dbReference type="InterPro" id="IPR052027">
    <property type="entry name" value="PspC"/>
</dbReference>
<protein>
    <submittedName>
        <fullName evidence="8">Phage shock protein C</fullName>
    </submittedName>
</protein>
<evidence type="ECO:0000256" key="2">
    <source>
        <dbReference type="ARBA" id="ARBA00022475"/>
    </source>
</evidence>
<keyword evidence="3 6" id="KW-0812">Transmembrane</keyword>
<accession>A0A6I8ME07</accession>